<dbReference type="AlphaFoldDB" id="A0A9D2EEE6"/>
<dbReference type="GO" id="GO:0006043">
    <property type="term" value="P:glucosamine catabolic process"/>
    <property type="evidence" value="ECO:0007669"/>
    <property type="project" value="TreeGrafter"/>
</dbReference>
<dbReference type="Pfam" id="PF01182">
    <property type="entry name" value="Glucosamine_iso"/>
    <property type="match status" value="1"/>
</dbReference>
<organism evidence="3 4">
    <name type="scientific">Candidatus Ruania gallistercoris</name>
    <dbReference type="NCBI Taxonomy" id="2838746"/>
    <lineage>
        <taxon>Bacteria</taxon>
        <taxon>Bacillati</taxon>
        <taxon>Actinomycetota</taxon>
        <taxon>Actinomycetes</taxon>
        <taxon>Micrococcales</taxon>
        <taxon>Ruaniaceae</taxon>
        <taxon>Ruania</taxon>
    </lineage>
</organism>
<dbReference type="EC" id="3.1.1.31" evidence="3"/>
<dbReference type="GO" id="GO:0005975">
    <property type="term" value="P:carbohydrate metabolic process"/>
    <property type="evidence" value="ECO:0007669"/>
    <property type="project" value="InterPro"/>
</dbReference>
<dbReference type="GO" id="GO:0004342">
    <property type="term" value="F:glucosamine-6-phosphate deaminase activity"/>
    <property type="evidence" value="ECO:0007669"/>
    <property type="project" value="InterPro"/>
</dbReference>
<dbReference type="PANTHER" id="PTHR11280:SF6">
    <property type="entry name" value="GLUCOSAMINE-6-PHOSPHATE ISOMERASE NAGB"/>
    <property type="match status" value="1"/>
</dbReference>
<reference evidence="3" key="2">
    <citation type="submission" date="2021-04" db="EMBL/GenBank/DDBJ databases">
        <authorList>
            <person name="Gilroy R."/>
        </authorList>
    </citation>
    <scope>NUCLEOTIDE SEQUENCE</scope>
    <source>
        <strain evidence="3">ChiGjej4B4-7305</strain>
    </source>
</reference>
<dbReference type="GO" id="GO:0042802">
    <property type="term" value="F:identical protein binding"/>
    <property type="evidence" value="ECO:0007669"/>
    <property type="project" value="TreeGrafter"/>
</dbReference>
<dbReference type="GO" id="GO:0006046">
    <property type="term" value="P:N-acetylglucosamine catabolic process"/>
    <property type="evidence" value="ECO:0007669"/>
    <property type="project" value="TreeGrafter"/>
</dbReference>
<feature type="domain" description="Glucosamine/galactosamine-6-phosphate isomerase" evidence="2">
    <location>
        <begin position="20"/>
        <end position="244"/>
    </location>
</feature>
<evidence type="ECO:0000256" key="1">
    <source>
        <dbReference type="ARBA" id="ARBA00023277"/>
    </source>
</evidence>
<dbReference type="EMBL" id="DXBY01000153">
    <property type="protein sequence ID" value="HIZ35892.1"/>
    <property type="molecule type" value="Genomic_DNA"/>
</dbReference>
<comment type="caution">
    <text evidence="3">The sequence shown here is derived from an EMBL/GenBank/DDBJ whole genome shotgun (WGS) entry which is preliminary data.</text>
</comment>
<dbReference type="GO" id="GO:0017057">
    <property type="term" value="F:6-phosphogluconolactonase activity"/>
    <property type="evidence" value="ECO:0007669"/>
    <property type="project" value="UniProtKB-EC"/>
</dbReference>
<keyword evidence="3" id="KW-0378">Hydrolase</keyword>
<sequence length="261" mass="27383">MVLTESDVHPPTVRIGATVAEAAEAAAERAAAGILAALAARGSARVLFASAPSQEAMLARLGADSRIDWSLVHSFHLDEYVGLPASAPQSFGQWLQDRLPAAALPGFVRMHAEDEAGVIAEIERYSTLIGEAPVDVTCLGIGVNGHIAFNEPGVSDLDDRDRARQVDLDLASRQQQVDEGLFPTLADVPTSAITLTVPAVTGARMLVCTVLGSHKAQAVAGALEGPIGADCPGSLMQAHPEAYWFLDEAAAGQLRRQHPGR</sequence>
<dbReference type="GO" id="GO:0019262">
    <property type="term" value="P:N-acetylneuraminate catabolic process"/>
    <property type="evidence" value="ECO:0007669"/>
    <property type="project" value="TreeGrafter"/>
</dbReference>
<proteinExistence type="predicted"/>
<name>A0A9D2EEE6_9MICO</name>
<gene>
    <name evidence="3" type="ORF">H9815_08945</name>
</gene>
<evidence type="ECO:0000259" key="2">
    <source>
        <dbReference type="Pfam" id="PF01182"/>
    </source>
</evidence>
<dbReference type="Gene3D" id="3.40.50.1360">
    <property type="match status" value="1"/>
</dbReference>
<dbReference type="Proteomes" id="UP000824037">
    <property type="component" value="Unassembled WGS sequence"/>
</dbReference>
<accession>A0A9D2EEE6</accession>
<keyword evidence="1" id="KW-0119">Carbohydrate metabolism</keyword>
<protein>
    <submittedName>
        <fullName evidence="3">6-phosphogluconolactonase</fullName>
        <ecNumber evidence="3">3.1.1.31</ecNumber>
    </submittedName>
</protein>
<evidence type="ECO:0000313" key="3">
    <source>
        <dbReference type="EMBL" id="HIZ35892.1"/>
    </source>
</evidence>
<dbReference type="InterPro" id="IPR037171">
    <property type="entry name" value="NagB/RpiA_transferase-like"/>
</dbReference>
<dbReference type="SUPFAM" id="SSF100950">
    <property type="entry name" value="NagB/RpiA/CoA transferase-like"/>
    <property type="match status" value="1"/>
</dbReference>
<dbReference type="InterPro" id="IPR006148">
    <property type="entry name" value="Glc/Gal-6P_isomerase"/>
</dbReference>
<dbReference type="PANTHER" id="PTHR11280">
    <property type="entry name" value="GLUCOSAMINE-6-PHOSPHATE ISOMERASE"/>
    <property type="match status" value="1"/>
</dbReference>
<reference evidence="3" key="1">
    <citation type="journal article" date="2021" name="PeerJ">
        <title>Extensive microbial diversity within the chicken gut microbiome revealed by metagenomics and culture.</title>
        <authorList>
            <person name="Gilroy R."/>
            <person name="Ravi A."/>
            <person name="Getino M."/>
            <person name="Pursley I."/>
            <person name="Horton D.L."/>
            <person name="Alikhan N.F."/>
            <person name="Baker D."/>
            <person name="Gharbi K."/>
            <person name="Hall N."/>
            <person name="Watson M."/>
            <person name="Adriaenssens E.M."/>
            <person name="Foster-Nyarko E."/>
            <person name="Jarju S."/>
            <person name="Secka A."/>
            <person name="Antonio M."/>
            <person name="Oren A."/>
            <person name="Chaudhuri R.R."/>
            <person name="La Ragione R."/>
            <person name="Hildebrand F."/>
            <person name="Pallen M.J."/>
        </authorList>
    </citation>
    <scope>NUCLEOTIDE SEQUENCE</scope>
    <source>
        <strain evidence="3">ChiGjej4B4-7305</strain>
    </source>
</reference>
<dbReference type="GO" id="GO:0005737">
    <property type="term" value="C:cytoplasm"/>
    <property type="evidence" value="ECO:0007669"/>
    <property type="project" value="TreeGrafter"/>
</dbReference>
<dbReference type="InterPro" id="IPR004547">
    <property type="entry name" value="Glucosamine6P_isomerase"/>
</dbReference>
<evidence type="ECO:0000313" key="4">
    <source>
        <dbReference type="Proteomes" id="UP000824037"/>
    </source>
</evidence>